<name>A0A915EKQ6_9BILA</name>
<keyword evidence="2" id="KW-1185">Reference proteome</keyword>
<proteinExistence type="predicted"/>
<keyword evidence="1" id="KW-1133">Transmembrane helix</keyword>
<evidence type="ECO:0000256" key="1">
    <source>
        <dbReference type="SAM" id="Phobius"/>
    </source>
</evidence>
<feature type="transmembrane region" description="Helical" evidence="1">
    <location>
        <begin position="54"/>
        <end position="76"/>
    </location>
</feature>
<dbReference type="Pfam" id="PF10326">
    <property type="entry name" value="7TM_GPCR_Str"/>
    <property type="match status" value="1"/>
</dbReference>
<reference evidence="3" key="1">
    <citation type="submission" date="2022-11" db="UniProtKB">
        <authorList>
            <consortium name="WormBaseParasite"/>
        </authorList>
    </citation>
    <scope>IDENTIFICATION</scope>
</reference>
<evidence type="ECO:0000313" key="3">
    <source>
        <dbReference type="WBParaSite" id="jg6400"/>
    </source>
</evidence>
<sequence>MKVYRAILQQACLIDYWLIVTNVSIQLIFVTFDGHNIFLCIGLLSWLKYPYSSYVIAVWFYSFHLAINANCVPFIYRYLILCRRYTISTLQYLEGSFFSPDNIFMLVKADSGKWAITCGYLMLLQFLAYSIVITCGIKIKRYVKNSNIGEPGSKRMDQVNKELSIILFFQTVLPLAEFSLSAVCVHLFNTSDTLDASYKSLDYYFCSENYRNFIRPSKKVVSTTTTNSVTGY</sequence>
<feature type="transmembrane region" description="Helical" evidence="1">
    <location>
        <begin position="163"/>
        <end position="188"/>
    </location>
</feature>
<feature type="transmembrane region" description="Helical" evidence="1">
    <location>
        <begin position="114"/>
        <end position="137"/>
    </location>
</feature>
<dbReference type="InterPro" id="IPR019428">
    <property type="entry name" value="7TM_GPCR_serpentine_rcpt_Str"/>
</dbReference>
<dbReference type="Proteomes" id="UP000887574">
    <property type="component" value="Unplaced"/>
</dbReference>
<keyword evidence="1" id="KW-0472">Membrane</keyword>
<dbReference type="WBParaSite" id="jg6400">
    <property type="protein sequence ID" value="jg6400"/>
    <property type="gene ID" value="jg6400"/>
</dbReference>
<organism evidence="2 3">
    <name type="scientific">Ditylenchus dipsaci</name>
    <dbReference type="NCBI Taxonomy" id="166011"/>
    <lineage>
        <taxon>Eukaryota</taxon>
        <taxon>Metazoa</taxon>
        <taxon>Ecdysozoa</taxon>
        <taxon>Nematoda</taxon>
        <taxon>Chromadorea</taxon>
        <taxon>Rhabditida</taxon>
        <taxon>Tylenchina</taxon>
        <taxon>Tylenchomorpha</taxon>
        <taxon>Sphaerularioidea</taxon>
        <taxon>Anguinidae</taxon>
        <taxon>Anguininae</taxon>
        <taxon>Ditylenchus</taxon>
    </lineage>
</organism>
<dbReference type="AlphaFoldDB" id="A0A915EKQ6"/>
<evidence type="ECO:0000313" key="2">
    <source>
        <dbReference type="Proteomes" id="UP000887574"/>
    </source>
</evidence>
<keyword evidence="1" id="KW-0812">Transmembrane</keyword>
<accession>A0A915EKQ6</accession>
<protein>
    <submittedName>
        <fullName evidence="3">7TM GPCR serpentine receptor class x (Srx) domain-containing protein</fullName>
    </submittedName>
</protein>